<dbReference type="PANTHER" id="PTHR42911:SF2">
    <property type="entry name" value="PROHIBITIN FAMILY PROTEIN"/>
    <property type="match status" value="1"/>
</dbReference>
<protein>
    <submittedName>
        <fullName evidence="4">Putative stomatin/prohibitin-family membrane protease subunit YbbK</fullName>
    </submittedName>
</protein>
<keyword evidence="2" id="KW-1133">Transmembrane helix</keyword>
<dbReference type="STRING" id="1249627.D779_1443"/>
<gene>
    <name evidence="4" type="ORF">D779_1443</name>
</gene>
<dbReference type="AlphaFoldDB" id="W9VH43"/>
<dbReference type="PATRIC" id="fig|1249627.3.peg.1892"/>
<comment type="caution">
    <text evidence="4">The sequence shown here is derived from an EMBL/GenBank/DDBJ whole genome shotgun (WGS) entry which is preliminary data.</text>
</comment>
<keyword evidence="2" id="KW-0812">Transmembrane</keyword>
<dbReference type="eggNOG" id="COG0330">
    <property type="taxonomic scope" value="Bacteria"/>
</dbReference>
<keyword evidence="5" id="KW-1185">Reference proteome</keyword>
<reference evidence="4 5" key="1">
    <citation type="submission" date="2012-11" db="EMBL/GenBank/DDBJ databases">
        <title>Genome assembly of Thiorhodococcus sp. AK35.</title>
        <authorList>
            <person name="Nupur N."/>
            <person name="Khatri I."/>
            <person name="Subramanian S."/>
            <person name="Pinnaka A."/>
        </authorList>
    </citation>
    <scope>NUCLEOTIDE SEQUENCE [LARGE SCALE GENOMIC DNA]</scope>
    <source>
        <strain evidence="4 5">AK35</strain>
    </source>
</reference>
<dbReference type="Proteomes" id="UP000019460">
    <property type="component" value="Unassembled WGS sequence"/>
</dbReference>
<dbReference type="SUPFAM" id="SSF117892">
    <property type="entry name" value="Band 7/SPFH domain"/>
    <property type="match status" value="1"/>
</dbReference>
<dbReference type="RefSeq" id="WP_052348001.1">
    <property type="nucleotide sequence ID" value="NZ_AONC01000027.1"/>
</dbReference>
<keyword evidence="4" id="KW-0645">Protease</keyword>
<evidence type="ECO:0000256" key="2">
    <source>
        <dbReference type="SAM" id="Phobius"/>
    </source>
</evidence>
<dbReference type="PANTHER" id="PTHR42911">
    <property type="entry name" value="MODULATOR OF FTSH PROTEASE HFLC"/>
    <property type="match status" value="1"/>
</dbReference>
<organism evidence="4 5">
    <name type="scientific">Imhoffiella purpurea</name>
    <dbReference type="NCBI Taxonomy" id="1249627"/>
    <lineage>
        <taxon>Bacteria</taxon>
        <taxon>Pseudomonadati</taxon>
        <taxon>Pseudomonadota</taxon>
        <taxon>Gammaproteobacteria</taxon>
        <taxon>Chromatiales</taxon>
        <taxon>Chromatiaceae</taxon>
        <taxon>Imhoffiella</taxon>
    </lineage>
</organism>
<feature type="domain" description="Band 7" evidence="3">
    <location>
        <begin position="37"/>
        <end position="208"/>
    </location>
</feature>
<evidence type="ECO:0000313" key="5">
    <source>
        <dbReference type="Proteomes" id="UP000019460"/>
    </source>
</evidence>
<proteinExistence type="predicted"/>
<dbReference type="GO" id="GO:0008233">
    <property type="term" value="F:peptidase activity"/>
    <property type="evidence" value="ECO:0007669"/>
    <property type="project" value="UniProtKB-KW"/>
</dbReference>
<dbReference type="Gene3D" id="3.30.479.30">
    <property type="entry name" value="Band 7 domain"/>
    <property type="match status" value="1"/>
</dbReference>
<accession>W9VH43</accession>
<dbReference type="OrthoDB" id="128068at2"/>
<comment type="subcellular location">
    <subcellularLocation>
        <location evidence="1">Membrane</location>
        <topology evidence="1">Single-pass membrane protein</topology>
    </subcellularLocation>
</comment>
<dbReference type="EMBL" id="AONC01000027">
    <property type="protein sequence ID" value="EXJ15347.1"/>
    <property type="molecule type" value="Genomic_DNA"/>
</dbReference>
<dbReference type="InterPro" id="IPR001107">
    <property type="entry name" value="Band_7"/>
</dbReference>
<dbReference type="InterPro" id="IPR036013">
    <property type="entry name" value="Band_7/SPFH_dom_sf"/>
</dbReference>
<dbReference type="GO" id="GO:0006508">
    <property type="term" value="P:proteolysis"/>
    <property type="evidence" value="ECO:0007669"/>
    <property type="project" value="UniProtKB-KW"/>
</dbReference>
<dbReference type="Pfam" id="PF01145">
    <property type="entry name" value="Band_7"/>
    <property type="match status" value="1"/>
</dbReference>
<evidence type="ECO:0000256" key="1">
    <source>
        <dbReference type="ARBA" id="ARBA00004167"/>
    </source>
</evidence>
<keyword evidence="4" id="KW-0378">Hydrolase</keyword>
<dbReference type="GO" id="GO:0016020">
    <property type="term" value="C:membrane"/>
    <property type="evidence" value="ECO:0007669"/>
    <property type="project" value="UniProtKB-SubCell"/>
</dbReference>
<name>W9VH43_9GAMM</name>
<sequence length="297" mass="32778">MFFDLDSSAGFAVAFAIGLIYIPLLLVIARILGLYAVVAEREAQVFTLFGKVIGTLDEPGLRFPLAHFGLKALLVPFFGKLYRVPTTLRQHYLRDQMVNSEEGTPMGVGIWYEMQVSDPVSYLFRNANPESSLQANVASSTISTLSNLEMDKMLEDRHQLSRRVRATVSPLSEQWGYQLGSVYIRKVAFTDRQMVDNITEKVVKRLVQVTSAMKQDGENRVGLIKSQTAFKVSQKMAEAAAARPAIVGDALNAIAQRDPEVLDAVMEVMETEQLIQSGAEVEVLPTGSEIMVQVGSS</sequence>
<evidence type="ECO:0000313" key="4">
    <source>
        <dbReference type="EMBL" id="EXJ15347.1"/>
    </source>
</evidence>
<feature type="transmembrane region" description="Helical" evidence="2">
    <location>
        <begin position="12"/>
        <end position="38"/>
    </location>
</feature>
<evidence type="ECO:0000259" key="3">
    <source>
        <dbReference type="Pfam" id="PF01145"/>
    </source>
</evidence>
<keyword evidence="2" id="KW-0472">Membrane</keyword>